<protein>
    <submittedName>
        <fullName evidence="2">Uncharacterized protein</fullName>
    </submittedName>
</protein>
<gene>
    <name evidence="2" type="ORF">H4R26_005249</name>
</gene>
<sequence>MDATLYNSNVGGLGNDYASHEVVKAGASGHFTTTTSKNQATKTNGGGSKGSRLNSRAKTPWTTEENSNLFKAMAEYIYVDKKGMKPLAIYLNPTELDHVEA</sequence>
<reference evidence="2" key="1">
    <citation type="submission" date="2022-07" db="EMBL/GenBank/DDBJ databases">
        <title>Phylogenomic reconstructions and comparative analyses of Kickxellomycotina fungi.</title>
        <authorList>
            <person name="Reynolds N.K."/>
            <person name="Stajich J.E."/>
            <person name="Barry K."/>
            <person name="Grigoriev I.V."/>
            <person name="Crous P."/>
            <person name="Smith M.E."/>
        </authorList>
    </citation>
    <scope>NUCLEOTIDE SEQUENCE</scope>
    <source>
        <strain evidence="2">IMI 214461</strain>
    </source>
</reference>
<accession>A0A9W8ED84</accession>
<feature type="region of interest" description="Disordered" evidence="1">
    <location>
        <begin position="29"/>
        <end position="62"/>
    </location>
</feature>
<name>A0A9W8ED84_9FUNG</name>
<dbReference type="OrthoDB" id="5524751at2759"/>
<organism evidence="2 3">
    <name type="scientific">Coemansia thaxteri</name>
    <dbReference type="NCBI Taxonomy" id="2663907"/>
    <lineage>
        <taxon>Eukaryota</taxon>
        <taxon>Fungi</taxon>
        <taxon>Fungi incertae sedis</taxon>
        <taxon>Zoopagomycota</taxon>
        <taxon>Kickxellomycotina</taxon>
        <taxon>Kickxellomycetes</taxon>
        <taxon>Kickxellales</taxon>
        <taxon>Kickxellaceae</taxon>
        <taxon>Coemansia</taxon>
    </lineage>
</organism>
<dbReference type="AlphaFoldDB" id="A0A9W8ED84"/>
<evidence type="ECO:0000313" key="2">
    <source>
        <dbReference type="EMBL" id="KAJ1998972.1"/>
    </source>
</evidence>
<comment type="caution">
    <text evidence="2">The sequence shown here is derived from an EMBL/GenBank/DDBJ whole genome shotgun (WGS) entry which is preliminary data.</text>
</comment>
<feature type="compositionally biased region" description="Polar residues" evidence="1">
    <location>
        <begin position="51"/>
        <end position="62"/>
    </location>
</feature>
<dbReference type="Proteomes" id="UP001150907">
    <property type="component" value="Unassembled WGS sequence"/>
</dbReference>
<keyword evidence="3" id="KW-1185">Reference proteome</keyword>
<feature type="non-terminal residue" evidence="2">
    <location>
        <position position="101"/>
    </location>
</feature>
<proteinExistence type="predicted"/>
<evidence type="ECO:0000256" key="1">
    <source>
        <dbReference type="SAM" id="MobiDB-lite"/>
    </source>
</evidence>
<feature type="compositionally biased region" description="Low complexity" evidence="1">
    <location>
        <begin position="32"/>
        <end position="43"/>
    </location>
</feature>
<evidence type="ECO:0000313" key="3">
    <source>
        <dbReference type="Proteomes" id="UP001150907"/>
    </source>
</evidence>
<dbReference type="EMBL" id="JANBQF010000816">
    <property type="protein sequence ID" value="KAJ1998972.1"/>
    <property type="molecule type" value="Genomic_DNA"/>
</dbReference>